<dbReference type="CDD" id="cd19756">
    <property type="entry name" value="Bbox2"/>
    <property type="match status" value="1"/>
</dbReference>
<keyword evidence="2" id="KW-0677">Repeat</keyword>
<feature type="domain" description="RING-type" evidence="9">
    <location>
        <begin position="348"/>
        <end position="394"/>
    </location>
</feature>
<evidence type="ECO:0000256" key="3">
    <source>
        <dbReference type="ARBA" id="ARBA00022771"/>
    </source>
</evidence>
<dbReference type="SUPFAM" id="SSF57850">
    <property type="entry name" value="RING/U-box"/>
    <property type="match status" value="1"/>
</dbReference>
<dbReference type="InterPro" id="IPR001258">
    <property type="entry name" value="NHL_repeat"/>
</dbReference>
<feature type="compositionally biased region" description="Polar residues" evidence="8">
    <location>
        <begin position="257"/>
        <end position="266"/>
    </location>
</feature>
<dbReference type="SMART" id="SM00184">
    <property type="entry name" value="RING"/>
    <property type="match status" value="2"/>
</dbReference>
<protein>
    <submittedName>
        <fullName evidence="11">Uncharacterized protein</fullName>
    </submittedName>
</protein>
<feature type="coiled-coil region" evidence="7">
    <location>
        <begin position="545"/>
        <end position="605"/>
    </location>
</feature>
<evidence type="ECO:0000256" key="6">
    <source>
        <dbReference type="PROSITE-ProRule" id="PRU00504"/>
    </source>
</evidence>
<proteinExistence type="predicted"/>
<feature type="compositionally biased region" description="Low complexity" evidence="8">
    <location>
        <begin position="15"/>
        <end position="27"/>
    </location>
</feature>
<dbReference type="PANTHER" id="PTHR35678">
    <property type="entry name" value="PROTEIN STPG4"/>
    <property type="match status" value="1"/>
</dbReference>
<feature type="compositionally biased region" description="Basic and acidic residues" evidence="8">
    <location>
        <begin position="28"/>
        <end position="40"/>
    </location>
</feature>
<evidence type="ECO:0000256" key="7">
    <source>
        <dbReference type="SAM" id="Coils"/>
    </source>
</evidence>
<evidence type="ECO:0000256" key="4">
    <source>
        <dbReference type="ARBA" id="ARBA00022833"/>
    </source>
</evidence>
<dbReference type="Proteomes" id="UP001208570">
    <property type="component" value="Unassembled WGS sequence"/>
</dbReference>
<sequence length="995" mass="112355">MPGAMATSLSPVPDSRFSPPSTRARSPSPDRTKPKPEKSPNKMRTPEMVTGGWKSRARSRNKKEKEEEVELSPMQRRPKPSEGYEAPVSGREKWWRDTIRETPIPGRYEHSDLVRELRTKKNTYRFKSDGRKMEAQPYIGRGKYLLPGAYEHEDLEKRMAKFSETYGFKNTSRESRDMMLFGKKDKDINVPPNAYNVNTYLAIHAEKCPSKHWTFKSTSARFPTVQFKPKEGPPPGGYDYRPAETLHTISSSFVSRTPRFSTSHTKTPGPGSYDRMYKPMTETITKMGRLHGIFLTPRLDSRGRLIKRRGQRLFHVDWTTGFLLVTLTFSSSTRDIMANEEVEDPVHCEACLCTNTSIKQLPCKHAFCMTCLCLNRVSMTAQPLTRNITCPMCDEEHYLPEGGIPALPTFKTVGKMTCALKEYQRQTSRGTLQCTLCSDGSPSEKKPAKLYCITCYELLCHRCAGYHNAMPTSREHVTVPIDDDTTDALFCLEHGTRLVRSFCMDDVRLICNVCAQASHKDHVLVDLVRGDHSVSGDRETIYRSLDRIFRDLQAKRERLENFKKRSKEKLMQTKKEITVQLWHQMEIIQRRLQDQERLLHEQIDEQYQTIEKHCSEVGKQIEKAIGSVTKLQMSANAILKPFGDVAEITSAKFPVEWFQDRFTKIPMPSADPDWCLSVVGRFNPSNEIDLGHVDKMAMAKSGFDDRDSFQVEPQLLWELNADDVVDVSFINDRCPGIVYSSFKSTSAGGEFVIKKLGDAGTSVDLTVPIPSSSEQFCAIGANFLGTQCVVLTKGTRGSWDVVIMQKDTVTCSTLSNNIPPKGDPVAIAINASGDIVVATLENPERKRGSTSLRCYHRDGYVLWCRTTTPGDVRSQGNSTRLNTPWSICVDSLDRILVADAAQGCVKIYNNLGIHLETFYPDFKRGGRPVAVCTNELAEIYVAFYDDRLVSKFTANGQFMRHILKTGSRPKAIGIDSDRLVVATSRALRLYQLGGE</sequence>
<dbReference type="GO" id="GO:0042585">
    <property type="term" value="C:germinal vesicle"/>
    <property type="evidence" value="ECO:0007669"/>
    <property type="project" value="TreeGrafter"/>
</dbReference>
<keyword evidence="3 5" id="KW-0863">Zinc-finger</keyword>
<dbReference type="Pfam" id="PF00643">
    <property type="entry name" value="zf-B_box"/>
    <property type="match status" value="1"/>
</dbReference>
<dbReference type="GO" id="GO:0001940">
    <property type="term" value="C:male pronucleus"/>
    <property type="evidence" value="ECO:0007669"/>
    <property type="project" value="TreeGrafter"/>
</dbReference>
<dbReference type="SUPFAM" id="SSF57845">
    <property type="entry name" value="B-box zinc-binding domain"/>
    <property type="match status" value="1"/>
</dbReference>
<dbReference type="GO" id="GO:0001939">
    <property type="term" value="C:female pronucleus"/>
    <property type="evidence" value="ECO:0007669"/>
    <property type="project" value="TreeGrafter"/>
</dbReference>
<dbReference type="Pfam" id="PF01436">
    <property type="entry name" value="NHL"/>
    <property type="match status" value="1"/>
</dbReference>
<dbReference type="InterPro" id="IPR000315">
    <property type="entry name" value="Znf_B-box"/>
</dbReference>
<evidence type="ECO:0000313" key="12">
    <source>
        <dbReference type="Proteomes" id="UP001208570"/>
    </source>
</evidence>
<keyword evidence="4" id="KW-0862">Zinc</keyword>
<evidence type="ECO:0000259" key="9">
    <source>
        <dbReference type="PROSITE" id="PS50089"/>
    </source>
</evidence>
<feature type="region of interest" description="Disordered" evidence="8">
    <location>
        <begin position="1"/>
        <end position="88"/>
    </location>
</feature>
<reference evidence="11" key="1">
    <citation type="journal article" date="2023" name="Mol. Biol. Evol.">
        <title>Third-Generation Sequencing Reveals the Adaptive Role of the Epigenome in Three Deep-Sea Polychaetes.</title>
        <authorList>
            <person name="Perez M."/>
            <person name="Aroh O."/>
            <person name="Sun Y."/>
            <person name="Lan Y."/>
            <person name="Juniper S.K."/>
            <person name="Young C.R."/>
            <person name="Angers B."/>
            <person name="Qian P.Y."/>
        </authorList>
    </citation>
    <scope>NUCLEOTIDE SEQUENCE</scope>
    <source>
        <strain evidence="11">P08H-3</strain>
    </source>
</reference>
<feature type="repeat" description="NHL" evidence="6">
    <location>
        <begin position="881"/>
        <end position="911"/>
    </location>
</feature>
<evidence type="ECO:0000256" key="8">
    <source>
        <dbReference type="SAM" id="MobiDB-lite"/>
    </source>
</evidence>
<keyword evidence="1" id="KW-0479">Metal-binding</keyword>
<dbReference type="GO" id="GO:0003682">
    <property type="term" value="F:chromatin binding"/>
    <property type="evidence" value="ECO:0007669"/>
    <property type="project" value="TreeGrafter"/>
</dbReference>
<evidence type="ECO:0000313" key="11">
    <source>
        <dbReference type="EMBL" id="KAK2168372.1"/>
    </source>
</evidence>
<dbReference type="Gene3D" id="2.120.10.30">
    <property type="entry name" value="TolB, C-terminal domain"/>
    <property type="match status" value="1"/>
</dbReference>
<keyword evidence="7" id="KW-0175">Coiled coil</keyword>
<dbReference type="PROSITE" id="PS50119">
    <property type="entry name" value="ZF_BBOX"/>
    <property type="match status" value="2"/>
</dbReference>
<name>A0AAD9KBP3_9ANNE</name>
<dbReference type="SUPFAM" id="SSF101898">
    <property type="entry name" value="NHL repeat"/>
    <property type="match status" value="1"/>
</dbReference>
<feature type="region of interest" description="Disordered" evidence="8">
    <location>
        <begin position="257"/>
        <end position="276"/>
    </location>
</feature>
<evidence type="ECO:0000256" key="5">
    <source>
        <dbReference type="PROSITE-ProRule" id="PRU00024"/>
    </source>
</evidence>
<gene>
    <name evidence="11" type="ORF">LSH36_17g04000</name>
</gene>
<dbReference type="PANTHER" id="PTHR35678:SF1">
    <property type="entry name" value="PROTEIN STPG4"/>
    <property type="match status" value="1"/>
</dbReference>
<dbReference type="EMBL" id="JAODUP010000017">
    <property type="protein sequence ID" value="KAK2168372.1"/>
    <property type="molecule type" value="Genomic_DNA"/>
</dbReference>
<dbReference type="InterPro" id="IPR017907">
    <property type="entry name" value="Znf_RING_CS"/>
</dbReference>
<feature type="domain" description="B box-type" evidence="10">
    <location>
        <begin position="486"/>
        <end position="527"/>
    </location>
</feature>
<dbReference type="CDD" id="cd19757">
    <property type="entry name" value="Bbox1"/>
    <property type="match status" value="1"/>
</dbReference>
<dbReference type="GO" id="GO:0042393">
    <property type="term" value="F:histone binding"/>
    <property type="evidence" value="ECO:0007669"/>
    <property type="project" value="TreeGrafter"/>
</dbReference>
<dbReference type="PROSITE" id="PS50089">
    <property type="entry name" value="ZF_RING_2"/>
    <property type="match status" value="1"/>
</dbReference>
<feature type="domain" description="B box-type" evidence="10">
    <location>
        <begin position="432"/>
        <end position="481"/>
    </location>
</feature>
<evidence type="ECO:0000256" key="2">
    <source>
        <dbReference type="ARBA" id="ARBA00022737"/>
    </source>
</evidence>
<evidence type="ECO:0000256" key="1">
    <source>
        <dbReference type="ARBA" id="ARBA00022723"/>
    </source>
</evidence>
<organism evidence="11 12">
    <name type="scientific">Paralvinella palmiformis</name>
    <dbReference type="NCBI Taxonomy" id="53620"/>
    <lineage>
        <taxon>Eukaryota</taxon>
        <taxon>Metazoa</taxon>
        <taxon>Spiralia</taxon>
        <taxon>Lophotrochozoa</taxon>
        <taxon>Annelida</taxon>
        <taxon>Polychaeta</taxon>
        <taxon>Sedentaria</taxon>
        <taxon>Canalipalpata</taxon>
        <taxon>Terebellida</taxon>
        <taxon>Terebelliformia</taxon>
        <taxon>Alvinellidae</taxon>
        <taxon>Paralvinella</taxon>
    </lineage>
</organism>
<dbReference type="InterPro" id="IPR011042">
    <property type="entry name" value="6-blade_b-propeller_TolB-like"/>
</dbReference>
<dbReference type="PROSITE" id="PS00518">
    <property type="entry name" value="ZF_RING_1"/>
    <property type="match status" value="1"/>
</dbReference>
<dbReference type="InterPro" id="IPR013083">
    <property type="entry name" value="Znf_RING/FYVE/PHD"/>
</dbReference>
<dbReference type="GO" id="GO:0044727">
    <property type="term" value="P:epigenetic programing of male pronucleus"/>
    <property type="evidence" value="ECO:0007669"/>
    <property type="project" value="TreeGrafter"/>
</dbReference>
<dbReference type="GO" id="GO:0008270">
    <property type="term" value="F:zinc ion binding"/>
    <property type="evidence" value="ECO:0007669"/>
    <property type="project" value="UniProtKB-KW"/>
</dbReference>
<dbReference type="AlphaFoldDB" id="A0AAD9KBP3"/>
<comment type="caution">
    <text evidence="11">The sequence shown here is derived from an EMBL/GenBank/DDBJ whole genome shotgun (WGS) entry which is preliminary data.</text>
</comment>
<evidence type="ECO:0000259" key="10">
    <source>
        <dbReference type="PROSITE" id="PS50119"/>
    </source>
</evidence>
<dbReference type="Gene3D" id="3.30.40.10">
    <property type="entry name" value="Zinc/RING finger domain, C3HC4 (zinc finger)"/>
    <property type="match status" value="1"/>
</dbReference>
<keyword evidence="12" id="KW-1185">Reference proteome</keyword>
<dbReference type="PROSITE" id="PS51125">
    <property type="entry name" value="NHL"/>
    <property type="match status" value="1"/>
</dbReference>
<accession>A0AAD9KBP3</accession>
<dbReference type="InterPro" id="IPR001841">
    <property type="entry name" value="Znf_RING"/>
</dbReference>
<dbReference type="Gene3D" id="3.30.160.60">
    <property type="entry name" value="Classic Zinc Finger"/>
    <property type="match status" value="1"/>
</dbReference>
<dbReference type="SMART" id="SM00336">
    <property type="entry name" value="BBOX"/>
    <property type="match status" value="2"/>
</dbReference>